<keyword evidence="3 4" id="KW-0687">Ribonucleoprotein</keyword>
<dbReference type="GO" id="GO:0006412">
    <property type="term" value="P:translation"/>
    <property type="evidence" value="ECO:0007669"/>
    <property type="project" value="InterPro"/>
</dbReference>
<dbReference type="EMBL" id="WVTB01000066">
    <property type="protein sequence ID" value="KAF3801648.1"/>
    <property type="molecule type" value="Genomic_DNA"/>
</dbReference>
<feature type="domain" description="Large ribosomal subunit protein uL6 alpha-beta" evidence="5">
    <location>
        <begin position="194"/>
        <end position="275"/>
    </location>
</feature>
<name>A0A8H4FGM3_COLGL</name>
<dbReference type="PANTHER" id="PTHR11655">
    <property type="entry name" value="60S/50S RIBOSOMAL PROTEIN L6/L9"/>
    <property type="match status" value="1"/>
</dbReference>
<gene>
    <name evidence="6" type="ORF">GCG54_00014864</name>
</gene>
<dbReference type="PRINTS" id="PR00059">
    <property type="entry name" value="RIBOSOMALL6"/>
</dbReference>
<dbReference type="Pfam" id="PF00347">
    <property type="entry name" value="Ribosomal_L6"/>
    <property type="match status" value="1"/>
</dbReference>
<keyword evidence="7" id="KW-1185">Reference proteome</keyword>
<dbReference type="InterPro" id="IPR000702">
    <property type="entry name" value="Ribosomal_uL6-like"/>
</dbReference>
<comment type="similarity">
    <text evidence="1 4">Belongs to the universal ribosomal protein uL6 family.</text>
</comment>
<protein>
    <submittedName>
        <fullName evidence="6">54S ribosomal protein L6</fullName>
    </submittedName>
</protein>
<dbReference type="InterPro" id="IPR002358">
    <property type="entry name" value="Ribosomal_uL6_CS"/>
</dbReference>
<evidence type="ECO:0000259" key="5">
    <source>
        <dbReference type="Pfam" id="PF00347"/>
    </source>
</evidence>
<accession>A0A8H4FGM3</accession>
<dbReference type="RefSeq" id="XP_045260807.1">
    <property type="nucleotide sequence ID" value="XM_045414685.1"/>
</dbReference>
<dbReference type="Gene3D" id="3.90.930.12">
    <property type="entry name" value="Ribosomal protein L6, alpha-beta domain"/>
    <property type="match status" value="2"/>
</dbReference>
<dbReference type="InterPro" id="IPR036789">
    <property type="entry name" value="Ribosomal_uL6-like_a/b-dom_sf"/>
</dbReference>
<dbReference type="PANTHER" id="PTHR11655:SF14">
    <property type="entry name" value="LARGE RIBOSOMAL SUBUNIT PROTEIN UL6M"/>
    <property type="match status" value="1"/>
</dbReference>
<evidence type="ECO:0000256" key="1">
    <source>
        <dbReference type="ARBA" id="ARBA00009356"/>
    </source>
</evidence>
<proteinExistence type="inferred from homology"/>
<organism evidence="6 7">
    <name type="scientific">Colletotrichum gloeosporioides</name>
    <name type="common">Anthracnose fungus</name>
    <name type="synonym">Glomerella cingulata</name>
    <dbReference type="NCBI Taxonomy" id="474922"/>
    <lineage>
        <taxon>Eukaryota</taxon>
        <taxon>Fungi</taxon>
        <taxon>Dikarya</taxon>
        <taxon>Ascomycota</taxon>
        <taxon>Pezizomycotina</taxon>
        <taxon>Sordariomycetes</taxon>
        <taxon>Hypocreomycetidae</taxon>
        <taxon>Glomerellales</taxon>
        <taxon>Glomerellaceae</taxon>
        <taxon>Colletotrichum</taxon>
        <taxon>Colletotrichum gloeosporioides species complex</taxon>
    </lineage>
</organism>
<evidence type="ECO:0000256" key="3">
    <source>
        <dbReference type="ARBA" id="ARBA00023274"/>
    </source>
</evidence>
<evidence type="ECO:0000313" key="7">
    <source>
        <dbReference type="Proteomes" id="UP000613401"/>
    </source>
</evidence>
<keyword evidence="2 4" id="KW-0689">Ribosomal protein</keyword>
<evidence type="ECO:0000256" key="4">
    <source>
        <dbReference type="RuleBase" id="RU003869"/>
    </source>
</evidence>
<reference evidence="6" key="1">
    <citation type="journal article" date="2020" name="Phytopathology">
        <title>Genome sequence and comparative analysis of Colletotrichum gloeosporioides isolated from Liriodendron leaves.</title>
        <authorList>
            <person name="Fu F.F."/>
            <person name="Hao Z."/>
            <person name="Wang P."/>
            <person name="Lu Y."/>
            <person name="Xue L.J."/>
            <person name="Wei G."/>
            <person name="Tian Y."/>
            <person name="Baishi H."/>
            <person name="Xu H."/>
            <person name="Shi J."/>
            <person name="Cheng T."/>
            <person name="Wang G."/>
            <person name="Yi Y."/>
            <person name="Chen J."/>
        </authorList>
    </citation>
    <scope>NUCLEOTIDE SEQUENCE</scope>
    <source>
        <strain evidence="6">Lc1</strain>
    </source>
</reference>
<dbReference type="Proteomes" id="UP000613401">
    <property type="component" value="Unassembled WGS sequence"/>
</dbReference>
<dbReference type="InterPro" id="IPR019906">
    <property type="entry name" value="Ribosomal_uL6_bac-type"/>
</dbReference>
<sequence length="290" mass="32568">MTKSWEKFLKTLTTVYRANHIRANWERNGVEAGSGVLAVHDASGISCAGFAVFAPTPIFRNTHPTLETWPDASVNSSWRRVIGWRTSAEKGPDELLEGVQEDGFCHRTSGFVLGTRITGLAKPLLIVFGIGKLEFEIEPFVKIEQDAESSRAILSVEDSNIKEQREMWGTTWAYLQRYIMGVSEGHTALLRLVGIGYRASVEKRSGKEEYKGQDFLCLKLGFTHPVEMGIPKGVKVTLASPTRILLEGIDREEIMSFAGRVRKWRPPEPYKGKGVFINDQTIKLKQKKIK</sequence>
<dbReference type="GeneID" id="69021972"/>
<dbReference type="SUPFAM" id="SSF56053">
    <property type="entry name" value="Ribosomal protein L6"/>
    <property type="match status" value="2"/>
</dbReference>
<dbReference type="InterPro" id="IPR020040">
    <property type="entry name" value="Ribosomal_uL6_a/b-dom"/>
</dbReference>
<reference evidence="6" key="2">
    <citation type="submission" date="2020-03" db="EMBL/GenBank/DDBJ databases">
        <authorList>
            <person name="Fu F.-F."/>
            <person name="Chen J."/>
        </authorList>
    </citation>
    <scope>NUCLEOTIDE SEQUENCE</scope>
    <source>
        <strain evidence="6">Lc1</strain>
    </source>
</reference>
<evidence type="ECO:0000313" key="6">
    <source>
        <dbReference type="EMBL" id="KAF3801648.1"/>
    </source>
</evidence>
<dbReference type="GO" id="GO:0003735">
    <property type="term" value="F:structural constituent of ribosome"/>
    <property type="evidence" value="ECO:0007669"/>
    <property type="project" value="InterPro"/>
</dbReference>
<comment type="caution">
    <text evidence="6">The sequence shown here is derived from an EMBL/GenBank/DDBJ whole genome shotgun (WGS) entry which is preliminary data.</text>
</comment>
<evidence type="ECO:0000256" key="2">
    <source>
        <dbReference type="ARBA" id="ARBA00022980"/>
    </source>
</evidence>
<dbReference type="GO" id="GO:0019843">
    <property type="term" value="F:rRNA binding"/>
    <property type="evidence" value="ECO:0007669"/>
    <property type="project" value="InterPro"/>
</dbReference>
<dbReference type="AlphaFoldDB" id="A0A8H4FGM3"/>
<dbReference type="GO" id="GO:0005762">
    <property type="term" value="C:mitochondrial large ribosomal subunit"/>
    <property type="evidence" value="ECO:0007669"/>
    <property type="project" value="TreeGrafter"/>
</dbReference>
<dbReference type="PROSITE" id="PS00525">
    <property type="entry name" value="RIBOSOMAL_L6_1"/>
    <property type="match status" value="1"/>
</dbReference>